<keyword evidence="2" id="KW-0812">Transmembrane</keyword>
<dbReference type="EMBL" id="JBDLOU010000073">
    <property type="protein sequence ID" value="MEX3741643.1"/>
    <property type="molecule type" value="Genomic_DNA"/>
</dbReference>
<accession>A0ABV3VMY0</accession>
<comment type="caution">
    <text evidence="3">The sequence shown here is derived from an EMBL/GenBank/DDBJ whole genome shotgun (WGS) entry which is preliminary data.</text>
</comment>
<keyword evidence="2" id="KW-1133">Transmembrane helix</keyword>
<reference evidence="3 4" key="1">
    <citation type="submission" date="2024-04" db="EMBL/GenBank/DDBJ databases">
        <title>Genomic Markers of Mycobacteria.</title>
        <authorList>
            <person name="Soliman M.S."/>
            <person name="Elkholy A."/>
            <person name="Soliman N.S."/>
            <person name="Abbas A."/>
            <person name="Khayrat S."/>
            <person name="Shawky S."/>
        </authorList>
    </citation>
    <scope>NUCLEOTIDE SEQUENCE [LARGE SCALE GENOMIC DNA]</scope>
    <source>
        <strain evidence="3 4">Egy-CU-AM5</strain>
    </source>
</reference>
<evidence type="ECO:0000313" key="3">
    <source>
        <dbReference type="EMBL" id="MEX3741643.1"/>
    </source>
</evidence>
<dbReference type="RefSeq" id="WP_368574024.1">
    <property type="nucleotide sequence ID" value="NZ_JBDLOU010000073.1"/>
</dbReference>
<name>A0ABV3VMY0_9MYCO</name>
<evidence type="ECO:0000256" key="2">
    <source>
        <dbReference type="SAM" id="Phobius"/>
    </source>
</evidence>
<sequence>MTTTPSSADTVQEDRARTTEGPITFTRIPDPPNTATRGVRKHRILWGAMVTLAVIAVVLALVALSSRTVAVERPVSAPMLDRTIAEGIIVLGLKEGVGGARLRHAAGDPLPAQMRVSGEDACKLAGGSVILQSDPPACDVDVPTTVLGGVR</sequence>
<proteinExistence type="predicted"/>
<organism evidence="3 4">
    <name type="scientific">Mycolicibacterium porcinum</name>
    <dbReference type="NCBI Taxonomy" id="39693"/>
    <lineage>
        <taxon>Bacteria</taxon>
        <taxon>Bacillati</taxon>
        <taxon>Actinomycetota</taxon>
        <taxon>Actinomycetes</taxon>
        <taxon>Mycobacteriales</taxon>
        <taxon>Mycobacteriaceae</taxon>
        <taxon>Mycolicibacterium</taxon>
    </lineage>
</organism>
<gene>
    <name evidence="3" type="ORF">ABFW12_25770</name>
</gene>
<keyword evidence="4" id="KW-1185">Reference proteome</keyword>
<keyword evidence="2" id="KW-0472">Membrane</keyword>
<feature type="region of interest" description="Disordered" evidence="1">
    <location>
        <begin position="1"/>
        <end position="34"/>
    </location>
</feature>
<feature type="transmembrane region" description="Helical" evidence="2">
    <location>
        <begin position="44"/>
        <end position="64"/>
    </location>
</feature>
<protein>
    <recommendedName>
        <fullName evidence="5">PASTA domain-containing protein</fullName>
    </recommendedName>
</protein>
<evidence type="ECO:0000313" key="4">
    <source>
        <dbReference type="Proteomes" id="UP001558474"/>
    </source>
</evidence>
<feature type="compositionally biased region" description="Polar residues" evidence="1">
    <location>
        <begin position="1"/>
        <end position="10"/>
    </location>
</feature>
<dbReference type="Proteomes" id="UP001558474">
    <property type="component" value="Unassembled WGS sequence"/>
</dbReference>
<evidence type="ECO:0000256" key="1">
    <source>
        <dbReference type="SAM" id="MobiDB-lite"/>
    </source>
</evidence>
<evidence type="ECO:0008006" key="5">
    <source>
        <dbReference type="Google" id="ProtNLM"/>
    </source>
</evidence>